<evidence type="ECO:0000256" key="3">
    <source>
        <dbReference type="ARBA" id="ARBA00022670"/>
    </source>
</evidence>
<accession>B9XKB6</accession>
<comment type="function">
    <text evidence="6">Catalyzes the removal of dipeptides from the N-terminus of oligopeptides.</text>
</comment>
<keyword evidence="6" id="KW-0720">Serine protease</keyword>
<comment type="similarity">
    <text evidence="1 6">Belongs to the peptidase S46 family.</text>
</comment>
<keyword evidence="4 6" id="KW-0732">Signal</keyword>
<feature type="signal peptide" evidence="6">
    <location>
        <begin position="1"/>
        <end position="19"/>
    </location>
</feature>
<keyword evidence="5 6" id="KW-0378">Hydrolase</keyword>
<keyword evidence="2 6" id="KW-0031">Aminopeptidase</keyword>
<dbReference type="EMBL" id="ABOX02000024">
    <property type="protein sequence ID" value="EEF59754.1"/>
    <property type="molecule type" value="Genomic_DNA"/>
</dbReference>
<evidence type="ECO:0000256" key="4">
    <source>
        <dbReference type="ARBA" id="ARBA00022729"/>
    </source>
</evidence>
<dbReference type="InterPro" id="IPR043504">
    <property type="entry name" value="Peptidase_S1_PA_chymotrypsin"/>
</dbReference>
<dbReference type="Pfam" id="PF10459">
    <property type="entry name" value="Peptidase_S46"/>
    <property type="match status" value="1"/>
</dbReference>
<dbReference type="Proteomes" id="UP000003688">
    <property type="component" value="Unassembled WGS sequence"/>
</dbReference>
<evidence type="ECO:0000256" key="2">
    <source>
        <dbReference type="ARBA" id="ARBA00022438"/>
    </source>
</evidence>
<dbReference type="PANTHER" id="PTHR38469">
    <property type="entry name" value="PERIPLASMIC PEPTIDASE SUBFAMILY S1B"/>
    <property type="match status" value="1"/>
</dbReference>
<dbReference type="STRING" id="320771.Cflav_PD2575"/>
<evidence type="ECO:0000256" key="5">
    <source>
        <dbReference type="ARBA" id="ARBA00022801"/>
    </source>
</evidence>
<organism evidence="7 8">
    <name type="scientific">Pedosphaera parvula (strain Ellin514)</name>
    <dbReference type="NCBI Taxonomy" id="320771"/>
    <lineage>
        <taxon>Bacteria</taxon>
        <taxon>Pseudomonadati</taxon>
        <taxon>Verrucomicrobiota</taxon>
        <taxon>Pedosphaerae</taxon>
        <taxon>Pedosphaerales</taxon>
        <taxon>Pedosphaeraceae</taxon>
        <taxon>Pedosphaera</taxon>
    </lineage>
</organism>
<keyword evidence="3 6" id="KW-0645">Protease</keyword>
<dbReference type="Gene3D" id="2.40.10.10">
    <property type="entry name" value="Trypsin-like serine proteases"/>
    <property type="match status" value="1"/>
</dbReference>
<dbReference type="SUPFAM" id="SSF50494">
    <property type="entry name" value="Trypsin-like serine proteases"/>
    <property type="match status" value="1"/>
</dbReference>
<dbReference type="OrthoDB" id="9805367at2"/>
<dbReference type="InterPro" id="IPR019500">
    <property type="entry name" value="Pep_S46"/>
</dbReference>
<dbReference type="EC" id="3.4.14.-" evidence="6"/>
<dbReference type="GO" id="GO:0043171">
    <property type="term" value="P:peptide catabolic process"/>
    <property type="evidence" value="ECO:0007669"/>
    <property type="project" value="UniProtKB-UniRule"/>
</dbReference>
<reference evidence="7 8" key="1">
    <citation type="journal article" date="2011" name="J. Bacteriol.">
        <title>Genome sequence of 'Pedosphaera parvula' Ellin514, an aerobic Verrucomicrobial isolate from pasture soil.</title>
        <authorList>
            <person name="Kant R."/>
            <person name="van Passel M.W."/>
            <person name="Sangwan P."/>
            <person name="Palva A."/>
            <person name="Lucas S."/>
            <person name="Copeland A."/>
            <person name="Lapidus A."/>
            <person name="Glavina Del Rio T."/>
            <person name="Dalin E."/>
            <person name="Tice H."/>
            <person name="Bruce D."/>
            <person name="Goodwin L."/>
            <person name="Pitluck S."/>
            <person name="Chertkov O."/>
            <person name="Larimer F.W."/>
            <person name="Land M.L."/>
            <person name="Hauser L."/>
            <person name="Brettin T.S."/>
            <person name="Detter J.C."/>
            <person name="Han S."/>
            <person name="de Vos W.M."/>
            <person name="Janssen P.H."/>
            <person name="Smidt H."/>
        </authorList>
    </citation>
    <scope>NUCLEOTIDE SEQUENCE [LARGE SCALE GENOMIC DNA]</scope>
    <source>
        <strain evidence="7 8">Ellin514</strain>
    </source>
</reference>
<evidence type="ECO:0000256" key="6">
    <source>
        <dbReference type="RuleBase" id="RU366067"/>
    </source>
</evidence>
<feature type="chain" id="PRO_5023080262" description="Dipeptidyl-peptidase" evidence="6">
    <location>
        <begin position="20"/>
        <end position="690"/>
    </location>
</feature>
<dbReference type="GO" id="GO:0070009">
    <property type="term" value="F:serine-type aminopeptidase activity"/>
    <property type="evidence" value="ECO:0007669"/>
    <property type="project" value="UniProtKB-UniRule"/>
</dbReference>
<sequence length="690" mass="76649" precursor="true">MKRLLLALLSLALVFAANADEGMWLFNQPPREILQSRFQFAPSDAWLEHLQKSSVRFNSGGSGSFVSADGLLISNHHVGADALQKLSTQEKNFLRDGFHAQSFAEEIKCLDLELNVLDSIEDVTSRVNAAIPKAVDASTAFLARRKIIAEIEKESQDKTSMRSDVVTLWQGGAYHLYRYKRFTDVRLVFAPEQQIAFYGGDPDNFEFPRYDLDICLFRAYENGKPATVTNFLRFSASGPKDGDLVFVSGHPGHTSRLLTMSELEGLRDETMPFNLSTLKRLEVLLGNWSARNDENARRARKLLFSAQNARKANDGRLAGLLDPDLMNPKSKAESDFKTKLVGQSQYADALAAYDKITEATKILMAQSRRHALLEGGQAFNCDSFRIARTLLRAGEERPKPNGERLREFSESGKTSLEIALFSEKPIYTDLEILTLSDSLTFLATQFGANDPLVKKVLAGKSPRDRAVELITGTKVRDVAFRKHLYEGSAAAVTAAHDPMIELARLVDPDARALRKVAEEQDEIKQQAHAAISRARNALLGTSGYPDATFTLRLSFGTVKGYEEDKKTVLPFTTLGGLYARAKEMKNRPPFDLPILWEKRKSHLNLKTPFNFVSTCDIIGGNSGSPVVNRAGEFIGIIFDGNLQSLPWDYAYNDKQGRAVSVDSAAILEALNNVYGARELAGELLKGRRIQ</sequence>
<dbReference type="InterPro" id="IPR009003">
    <property type="entry name" value="Peptidase_S1_PA"/>
</dbReference>
<gene>
    <name evidence="7" type="ORF">Cflav_PD2575</name>
</gene>
<comment type="caution">
    <text evidence="7">The sequence shown here is derived from an EMBL/GenBank/DDBJ whole genome shotgun (WGS) entry which is preliminary data.</text>
</comment>
<keyword evidence="8" id="KW-1185">Reference proteome</keyword>
<protein>
    <recommendedName>
        <fullName evidence="6">Dipeptidyl-peptidase</fullName>
        <ecNumber evidence="6">3.4.14.-</ecNumber>
    </recommendedName>
</protein>
<evidence type="ECO:0000313" key="7">
    <source>
        <dbReference type="EMBL" id="EEF59754.1"/>
    </source>
</evidence>
<name>B9XKB6_PEDPL</name>
<dbReference type="GO" id="GO:0006508">
    <property type="term" value="P:proteolysis"/>
    <property type="evidence" value="ECO:0007669"/>
    <property type="project" value="UniProtKB-KW"/>
</dbReference>
<dbReference type="PANTHER" id="PTHR38469:SF1">
    <property type="entry name" value="PERIPLASMIC PEPTIDASE SUBFAMILY S1B"/>
    <property type="match status" value="1"/>
</dbReference>
<proteinExistence type="inferred from homology"/>
<evidence type="ECO:0000256" key="1">
    <source>
        <dbReference type="ARBA" id="ARBA00010491"/>
    </source>
</evidence>
<dbReference type="AlphaFoldDB" id="B9XKB6"/>
<evidence type="ECO:0000313" key="8">
    <source>
        <dbReference type="Proteomes" id="UP000003688"/>
    </source>
</evidence>
<dbReference type="GO" id="GO:0008239">
    <property type="term" value="F:dipeptidyl-peptidase activity"/>
    <property type="evidence" value="ECO:0007669"/>
    <property type="project" value="UniProtKB-UniRule"/>
</dbReference>
<dbReference type="RefSeq" id="WP_007416259.1">
    <property type="nucleotide sequence ID" value="NZ_ABOX02000024.1"/>
</dbReference>